<evidence type="ECO:0000256" key="1">
    <source>
        <dbReference type="ARBA" id="ARBA00009179"/>
    </source>
</evidence>
<dbReference type="InterPro" id="IPR001478">
    <property type="entry name" value="PDZ"/>
</dbReference>
<dbReference type="Pfam" id="PF17804">
    <property type="entry name" value="TSP_NTD"/>
    <property type="match status" value="1"/>
</dbReference>
<dbReference type="InterPro" id="IPR029045">
    <property type="entry name" value="ClpP/crotonase-like_dom_sf"/>
</dbReference>
<dbReference type="InterPro" id="IPR040573">
    <property type="entry name" value="TSP_N"/>
</dbReference>
<dbReference type="GO" id="GO:0006508">
    <property type="term" value="P:proteolysis"/>
    <property type="evidence" value="ECO:0007669"/>
    <property type="project" value="UniProtKB-KW"/>
</dbReference>
<dbReference type="GO" id="GO:0007165">
    <property type="term" value="P:signal transduction"/>
    <property type="evidence" value="ECO:0007669"/>
    <property type="project" value="TreeGrafter"/>
</dbReference>
<dbReference type="InterPro" id="IPR004447">
    <property type="entry name" value="Peptidase_S41A"/>
</dbReference>
<evidence type="ECO:0000256" key="4">
    <source>
        <dbReference type="ARBA" id="ARBA00022825"/>
    </source>
</evidence>
<dbReference type="SUPFAM" id="SSF50156">
    <property type="entry name" value="PDZ domain-like"/>
    <property type="match status" value="1"/>
</dbReference>
<feature type="domain" description="PDZ" evidence="6">
    <location>
        <begin position="241"/>
        <end position="312"/>
    </location>
</feature>
<dbReference type="GO" id="GO:0004252">
    <property type="term" value="F:serine-type endopeptidase activity"/>
    <property type="evidence" value="ECO:0007669"/>
    <property type="project" value="UniProtKB-EC"/>
</dbReference>
<sequence length="690" mass="79903">MKKLLFILTLFLFTLNSFAQTAEQFAEQNAVIDTFKVLYPTKLQSKVDRIVTTLLSRYHYKKVDLDDSLSSIIFDNYIKTLDYNRMYFLQSDIDRFEKYRYNLDDYLKEGILYAPFEIFDTFKKRLTERMYYVVDRLKTNFDYSISETFIPNREKAEWAQTTGELDDIWRKRLKNDALNKKLSKEDWEKTSKTLTKRYQRFHKVILQYKAEDVFQIYMNAFASSIDPHTSYFSPITSENFDISMSLSFEGIGASLMVKDDYTTIARIIPGGPAAKSKNLFENDRIVAVGQGKNGEMVDVVGWRIDDVVKLIRGKKGTMVRLAVLRADATFDMPTEEVKLIRAKIKLEDKAASSKVINIEENGKNYKLGVIKIPAFYIDFEAQRKHDPDYRSTTRDVKKLITELEKEKVNGLIIDLRSDGGGSLQEAVQLTGLFIAEGPVVQVKSSDGKIEVDKDPDPSLFYDKPIAVLINRYSASASEIFAGAIQDYGRGIIVGEQSFGKGTVQNLIDLNRFMPTKDEDLGKLKITVAKFYRITGSSTQLLGVMPDVQFPSFPRDEFGEASEPSALPWDQIAPTEYQIYGDIEFDVPKLKEEHEKRIKDNFEFQYLKEDIKSYIIRKKKVEYSLNEKVRAKEREEFEKKKEERKKEREKYENLELKGKEEVKKPNIRIDDPLLEETGFIISDLMILEKKK</sequence>
<accession>A0A3B1CQC2</accession>
<dbReference type="Pfam" id="PF00595">
    <property type="entry name" value="PDZ"/>
    <property type="match status" value="1"/>
</dbReference>
<dbReference type="InterPro" id="IPR036034">
    <property type="entry name" value="PDZ_sf"/>
</dbReference>
<evidence type="ECO:0000256" key="2">
    <source>
        <dbReference type="ARBA" id="ARBA00022670"/>
    </source>
</evidence>
<dbReference type="FunFam" id="3.90.226.10:FF:000090">
    <property type="entry name" value="Tail-specific protease"/>
    <property type="match status" value="1"/>
</dbReference>
<keyword evidence="5" id="KW-0175">Coiled coil</keyword>
<evidence type="ECO:0000256" key="3">
    <source>
        <dbReference type="ARBA" id="ARBA00022801"/>
    </source>
</evidence>
<dbReference type="SMART" id="SM00245">
    <property type="entry name" value="TSPc"/>
    <property type="match status" value="1"/>
</dbReference>
<dbReference type="CDD" id="cd06782">
    <property type="entry name" value="cpPDZ_CPP-like"/>
    <property type="match status" value="1"/>
</dbReference>
<dbReference type="CDD" id="cd07560">
    <property type="entry name" value="Peptidase_S41_CPP"/>
    <property type="match status" value="1"/>
</dbReference>
<dbReference type="Pfam" id="PF03572">
    <property type="entry name" value="Peptidase_S41"/>
    <property type="match status" value="1"/>
</dbReference>
<keyword evidence="3 7" id="KW-0378">Hydrolase</keyword>
<dbReference type="InterPro" id="IPR005151">
    <property type="entry name" value="Tail-specific_protease"/>
</dbReference>
<feature type="coiled-coil region" evidence="5">
    <location>
        <begin position="624"/>
        <end position="656"/>
    </location>
</feature>
<dbReference type="PROSITE" id="PS50106">
    <property type="entry name" value="PDZ"/>
    <property type="match status" value="1"/>
</dbReference>
<proteinExistence type="inferred from homology"/>
<dbReference type="PANTHER" id="PTHR32060">
    <property type="entry name" value="TAIL-SPECIFIC PROTEASE"/>
    <property type="match status" value="1"/>
</dbReference>
<evidence type="ECO:0000256" key="5">
    <source>
        <dbReference type="SAM" id="Coils"/>
    </source>
</evidence>
<dbReference type="SMART" id="SM00228">
    <property type="entry name" value="PDZ"/>
    <property type="match status" value="1"/>
</dbReference>
<dbReference type="Gene3D" id="2.30.42.10">
    <property type="match status" value="1"/>
</dbReference>
<keyword evidence="2 7" id="KW-0645">Protease</keyword>
<dbReference type="Gene3D" id="3.90.226.10">
    <property type="entry name" value="2-enoyl-CoA Hydratase, Chain A, domain 1"/>
    <property type="match status" value="1"/>
</dbReference>
<dbReference type="EC" id="3.4.21.102" evidence="7"/>
<dbReference type="InterPro" id="IPR020992">
    <property type="entry name" value="Tail_Prtase_C"/>
</dbReference>
<name>A0A3B1CQC2_9ZZZZ</name>
<dbReference type="AlphaFoldDB" id="A0A3B1CQC2"/>
<evidence type="ECO:0000313" key="7">
    <source>
        <dbReference type="EMBL" id="VAX26198.1"/>
    </source>
</evidence>
<dbReference type="Pfam" id="PF11818">
    <property type="entry name" value="DUF3340"/>
    <property type="match status" value="1"/>
</dbReference>
<keyword evidence="4" id="KW-0720">Serine protease</keyword>
<comment type="similarity">
    <text evidence="1">Belongs to the peptidase S41A family.</text>
</comment>
<dbReference type="SUPFAM" id="SSF52096">
    <property type="entry name" value="ClpP/crotonase"/>
    <property type="match status" value="1"/>
</dbReference>
<evidence type="ECO:0000259" key="6">
    <source>
        <dbReference type="PROSITE" id="PS50106"/>
    </source>
</evidence>
<dbReference type="EMBL" id="UOGD01000327">
    <property type="protein sequence ID" value="VAX26198.1"/>
    <property type="molecule type" value="Genomic_DNA"/>
</dbReference>
<reference evidence="7" key="1">
    <citation type="submission" date="2018-06" db="EMBL/GenBank/DDBJ databases">
        <authorList>
            <person name="Zhirakovskaya E."/>
        </authorList>
    </citation>
    <scope>NUCLEOTIDE SEQUENCE</scope>
</reference>
<dbReference type="NCBIfam" id="TIGR00225">
    <property type="entry name" value="prc"/>
    <property type="match status" value="1"/>
</dbReference>
<gene>
    <name evidence="7" type="ORF">MNBD_IGNAVI01-641</name>
</gene>
<dbReference type="GO" id="GO:0030288">
    <property type="term" value="C:outer membrane-bounded periplasmic space"/>
    <property type="evidence" value="ECO:0007669"/>
    <property type="project" value="TreeGrafter"/>
</dbReference>
<organism evidence="7">
    <name type="scientific">hydrothermal vent metagenome</name>
    <dbReference type="NCBI Taxonomy" id="652676"/>
    <lineage>
        <taxon>unclassified sequences</taxon>
        <taxon>metagenomes</taxon>
        <taxon>ecological metagenomes</taxon>
    </lineage>
</organism>
<protein>
    <submittedName>
        <fullName evidence="7">Tail-specific protease</fullName>
        <ecNumber evidence="7">3.4.21.102</ecNumber>
    </submittedName>
</protein>
<dbReference type="PANTHER" id="PTHR32060:SF22">
    <property type="entry name" value="CARBOXYL-TERMINAL-PROCESSING PEPTIDASE 3, CHLOROPLASTIC"/>
    <property type="match status" value="1"/>
</dbReference>